<dbReference type="EMBL" id="JBDKXB010000002">
    <property type="protein sequence ID" value="MEY6431205.1"/>
    <property type="molecule type" value="Genomic_DNA"/>
</dbReference>
<dbReference type="InterPro" id="IPR005122">
    <property type="entry name" value="Uracil-DNA_glycosylase-like"/>
</dbReference>
<keyword evidence="3" id="KW-0378">Hydrolase</keyword>
<reference evidence="7 8" key="1">
    <citation type="submission" date="2024-05" db="EMBL/GenBank/DDBJ databases">
        <title>Genome Sequence and Characterization of the New Strain Purple Sulfur Bacterium of Genus Thioalkalicoccus.</title>
        <authorList>
            <person name="Bryantseva I.A."/>
            <person name="Kyndt J.A."/>
            <person name="Imhoff J.F."/>
        </authorList>
    </citation>
    <scope>NUCLEOTIDE SEQUENCE [LARGE SCALE GENOMIC DNA]</scope>
    <source>
        <strain evidence="7 8">Um2</strain>
    </source>
</reference>
<evidence type="ECO:0000256" key="4">
    <source>
        <dbReference type="ARBA" id="ARBA00023125"/>
    </source>
</evidence>
<evidence type="ECO:0000313" key="8">
    <source>
        <dbReference type="Proteomes" id="UP001564408"/>
    </source>
</evidence>
<comment type="similarity">
    <text evidence="1">Belongs to the uracil-DNA glycosylase (UDG) superfamily. SMUG1 family.</text>
</comment>
<keyword evidence="4" id="KW-0238">DNA-binding</keyword>
<dbReference type="InterPro" id="IPR039134">
    <property type="entry name" value="SMUG1"/>
</dbReference>
<dbReference type="InterPro" id="IPR036895">
    <property type="entry name" value="Uracil-DNA_glycosylase-like_sf"/>
</dbReference>
<comment type="caution">
    <text evidence="7">The sequence shown here is derived from an EMBL/GenBank/DDBJ whole genome shotgun (WGS) entry which is preliminary data.</text>
</comment>
<keyword evidence="2" id="KW-0227">DNA damage</keyword>
<feature type="domain" description="Uracil-DNA glycosylase-like" evidence="6">
    <location>
        <begin position="48"/>
        <end position="214"/>
    </location>
</feature>
<keyword evidence="5" id="KW-0234">DNA repair</keyword>
<dbReference type="Gene3D" id="3.40.470.10">
    <property type="entry name" value="Uracil-DNA glycosylase-like domain"/>
    <property type="match status" value="1"/>
</dbReference>
<name>A0ABV4BAW6_9GAMM</name>
<dbReference type="CDD" id="cd19374">
    <property type="entry name" value="UDG-F3_SMUG1-like"/>
    <property type="match status" value="1"/>
</dbReference>
<dbReference type="RefSeq" id="WP_369665590.1">
    <property type="nucleotide sequence ID" value="NZ_JBDKXB010000002.1"/>
</dbReference>
<evidence type="ECO:0000256" key="1">
    <source>
        <dbReference type="ARBA" id="ARBA00007889"/>
    </source>
</evidence>
<keyword evidence="8" id="KW-1185">Reference proteome</keyword>
<dbReference type="SUPFAM" id="SSF52141">
    <property type="entry name" value="Uracil-DNA glycosylase-like"/>
    <property type="match status" value="1"/>
</dbReference>
<evidence type="ECO:0000256" key="2">
    <source>
        <dbReference type="ARBA" id="ARBA00022763"/>
    </source>
</evidence>
<evidence type="ECO:0000256" key="3">
    <source>
        <dbReference type="ARBA" id="ARBA00022801"/>
    </source>
</evidence>
<evidence type="ECO:0000259" key="6">
    <source>
        <dbReference type="Pfam" id="PF03167"/>
    </source>
</evidence>
<sequence length="238" mass="26044">MSLIDIARRLRDEVAILSFRPPVAYVYNPLAYAWPAHEAYLRRFGGGRPQVVLLGMNPGPFGMVQTGVPFGDVTMVRDWLGIEAAVGRPEREHPKRPVTGFRCPRGEVSGQRLWGWAQARFATPERFFARFFVVNYCPLAFLEQGGRNRTPDALPKAERGPLFAACDRALRATVETLAPEYVVGIGQFAADRAAGALGGLDLKLGRILHPSPASPAANRGWARLAEAELRGLGVALPE</sequence>
<protein>
    <submittedName>
        <fullName evidence="7">Uracil-DNA glycosylase family protein</fullName>
    </submittedName>
</protein>
<dbReference type="PANTHER" id="PTHR13235">
    <property type="entry name" value="SINGLE-STRAND SELECTIVE MONOFUNCTIONAL URACIL DNA GLYCOSYLASE"/>
    <property type="match status" value="1"/>
</dbReference>
<dbReference type="Proteomes" id="UP001564408">
    <property type="component" value="Unassembled WGS sequence"/>
</dbReference>
<accession>A0ABV4BAW6</accession>
<evidence type="ECO:0000256" key="5">
    <source>
        <dbReference type="ARBA" id="ARBA00023204"/>
    </source>
</evidence>
<dbReference type="PANTHER" id="PTHR13235:SF2">
    <property type="entry name" value="SINGLE-STRAND SELECTIVE MONOFUNCTIONAL URACIL DNA GLYCOSYLASE"/>
    <property type="match status" value="1"/>
</dbReference>
<proteinExistence type="inferred from homology"/>
<gene>
    <name evidence="7" type="ORF">ABC977_02150</name>
</gene>
<dbReference type="Pfam" id="PF03167">
    <property type="entry name" value="UDG"/>
    <property type="match status" value="1"/>
</dbReference>
<organism evidence="7 8">
    <name type="scientific">Thioalkalicoccus limnaeus</name>
    <dbReference type="NCBI Taxonomy" id="120681"/>
    <lineage>
        <taxon>Bacteria</taxon>
        <taxon>Pseudomonadati</taxon>
        <taxon>Pseudomonadota</taxon>
        <taxon>Gammaproteobacteria</taxon>
        <taxon>Chromatiales</taxon>
        <taxon>Chromatiaceae</taxon>
        <taxon>Thioalkalicoccus</taxon>
    </lineage>
</organism>
<evidence type="ECO:0000313" key="7">
    <source>
        <dbReference type="EMBL" id="MEY6431205.1"/>
    </source>
</evidence>